<feature type="compositionally biased region" description="Basic and acidic residues" evidence="1">
    <location>
        <begin position="592"/>
        <end position="602"/>
    </location>
</feature>
<dbReference type="AlphaFoldDB" id="A0A8K0DCS1"/>
<evidence type="ECO:0000256" key="2">
    <source>
        <dbReference type="SAM" id="SignalP"/>
    </source>
</evidence>
<feature type="compositionally biased region" description="Acidic residues" evidence="1">
    <location>
        <begin position="221"/>
        <end position="237"/>
    </location>
</feature>
<dbReference type="GO" id="GO:0005576">
    <property type="term" value="C:extracellular region"/>
    <property type="evidence" value="ECO:0007669"/>
    <property type="project" value="InterPro"/>
</dbReference>
<dbReference type="InterPro" id="IPR036508">
    <property type="entry name" value="Chitin-bd_dom_sf"/>
</dbReference>
<feature type="signal peptide" evidence="2">
    <location>
        <begin position="1"/>
        <end position="25"/>
    </location>
</feature>
<feature type="compositionally biased region" description="Low complexity" evidence="1">
    <location>
        <begin position="762"/>
        <end position="777"/>
    </location>
</feature>
<evidence type="ECO:0000313" key="5">
    <source>
        <dbReference type="Proteomes" id="UP000801492"/>
    </source>
</evidence>
<dbReference type="GO" id="GO:0008061">
    <property type="term" value="F:chitin binding"/>
    <property type="evidence" value="ECO:0007669"/>
    <property type="project" value="InterPro"/>
</dbReference>
<feature type="compositionally biased region" description="Basic and acidic residues" evidence="1">
    <location>
        <begin position="1010"/>
        <end position="1023"/>
    </location>
</feature>
<dbReference type="Proteomes" id="UP000801492">
    <property type="component" value="Unassembled WGS sequence"/>
</dbReference>
<keyword evidence="5" id="KW-1185">Reference proteome</keyword>
<dbReference type="OrthoDB" id="3360904at2759"/>
<feature type="compositionally biased region" description="Basic and acidic residues" evidence="1">
    <location>
        <begin position="266"/>
        <end position="444"/>
    </location>
</feature>
<dbReference type="SUPFAM" id="SSF57625">
    <property type="entry name" value="Invertebrate chitin-binding proteins"/>
    <property type="match status" value="1"/>
</dbReference>
<dbReference type="Gene3D" id="2.170.140.10">
    <property type="entry name" value="Chitin binding domain"/>
    <property type="match status" value="1"/>
</dbReference>
<feature type="compositionally biased region" description="Basic and acidic residues" evidence="1">
    <location>
        <begin position="953"/>
        <end position="966"/>
    </location>
</feature>
<reference evidence="4" key="1">
    <citation type="submission" date="2019-08" db="EMBL/GenBank/DDBJ databases">
        <title>The genome of the North American firefly Photinus pyralis.</title>
        <authorList>
            <consortium name="Photinus pyralis genome working group"/>
            <person name="Fallon T.R."/>
            <person name="Sander Lower S.E."/>
            <person name="Weng J.-K."/>
        </authorList>
    </citation>
    <scope>NUCLEOTIDE SEQUENCE</scope>
    <source>
        <strain evidence="4">TRF0915ILg1</strain>
        <tissue evidence="4">Whole body</tissue>
    </source>
</reference>
<evidence type="ECO:0000259" key="3">
    <source>
        <dbReference type="PROSITE" id="PS50940"/>
    </source>
</evidence>
<proteinExistence type="predicted"/>
<feature type="compositionally biased region" description="Acidic residues" evidence="1">
    <location>
        <begin position="603"/>
        <end position="613"/>
    </location>
</feature>
<dbReference type="EMBL" id="VTPC01000940">
    <property type="protein sequence ID" value="KAF2903758.1"/>
    <property type="molecule type" value="Genomic_DNA"/>
</dbReference>
<dbReference type="Pfam" id="PF01607">
    <property type="entry name" value="CBM_14"/>
    <property type="match status" value="1"/>
</dbReference>
<feature type="compositionally biased region" description="Basic and acidic residues" evidence="1">
    <location>
        <begin position="731"/>
        <end position="756"/>
    </location>
</feature>
<feature type="compositionally biased region" description="Basic and acidic residues" evidence="1">
    <location>
        <begin position="625"/>
        <end position="652"/>
    </location>
</feature>
<sequence>MKRPPGLWLLLSAGVLWLSFQNVYALRATELIFGKTTTTTTTTETAPEGEQKDGVSTENSEESENSIKSNLTGNPQLDYIFDPNLPRELNGYNLSSYPFYNSMPEDIDFKCDGLHDGFYASVPHKCQVYHHCLFGTRYDFLCANYTAFDQKTFICHFVSEVDCNNSRKYWHRNDALYQAATTTTQKPIPVVISPALTASARRPSPAVRRPKPSRRRPQYDYYDEEYDDDDGREDYYEEPPPRRRRKRPRPHRRRPIYEDDYEEYEDGGRYERRGSGRRNGDDDRKSSYDRRESDDRHNGDGDKKEYDSRNDRRDSEERHSGDDDKRSSDRKQSDDRRNRDDDRDYDRREIEDRRNREDDRRPYDRKEPERPHDRKESGDRRNREEERKSHDRKPYDRRESDDDNRKQHDQRNYDDRRYDDRPSEGKRYKEDRRRDHDDRVRYEKDEDDVRYDRDRERRKENDRRRRPDDDYRDDRDDRRPQDKRSGNDRRYEKRRPSDDEGPYERPRKSHRRPYDDDLYDDERDDNRRGHNRPRKNDNKDDIPDNKRSPEGEGTPLVKPNSSSSVFNQPRMPPRIRPPVPKNEQNKFVFKTTTEKPAPKKPDQDEEYYDYEDEPTTKRTTPRPSRKPDPEPSETRRPNKSNSERDEKRENRRPLGSASRPRIQMSRKPVTEPVDDYEEEKPRSRPHNRPRHDLDNRDSRIASNRNRPPAEDDFFESENERSTTPKPSSNSNKERNMPKFVPKEQRGRNEFRDRPKPEAVSSTTTTTTTTTTTPITTTKELPRERHEPVVKVVKRPFLPSRGGNPYSARGLQPVGAKALENSRNSSPAPQEPNISTKPVDYNDDVEFDTSRSEPKPVPKYNSETTKSTNYNEPRQNYKLVSASISSSEEPVNNYKVSTTEDYTTVQNGRRFPTSTEHKPNSFIINEQPVENYKRRPSVPDVSTKEPYETPYRTTEIKEPPPPEEKPFKPSPILIKVPVRLKYSNPISNDDDEEFRPVSNRPQSALRPNKNRNYDDPRTTEKAAIPERNPLDINENEYDVTLNDALNPTIPNLPIRNFPASFSPDNDYTYSSFQRPRYDVSLNQASENRYQVRAPSQRVETVQPYVNEEAKKIHKS</sequence>
<dbReference type="PANTHER" id="PTHR22933">
    <property type="entry name" value="FI18007P1-RELATED"/>
    <property type="match status" value="1"/>
</dbReference>
<feature type="region of interest" description="Disordered" evidence="1">
    <location>
        <begin position="982"/>
        <end position="1029"/>
    </location>
</feature>
<feature type="compositionally biased region" description="Polar residues" evidence="1">
    <location>
        <begin position="860"/>
        <end position="873"/>
    </location>
</feature>
<feature type="compositionally biased region" description="Basic and acidic residues" evidence="1">
    <location>
        <begin position="524"/>
        <end position="550"/>
    </location>
</feature>
<evidence type="ECO:0000313" key="4">
    <source>
        <dbReference type="EMBL" id="KAF2903758.1"/>
    </source>
</evidence>
<feature type="region of interest" description="Disordered" evidence="1">
    <location>
        <begin position="265"/>
        <end position="970"/>
    </location>
</feature>
<feature type="compositionally biased region" description="Low complexity" evidence="1">
    <location>
        <begin position="198"/>
        <end position="207"/>
    </location>
</feature>
<evidence type="ECO:0000256" key="1">
    <source>
        <dbReference type="SAM" id="MobiDB-lite"/>
    </source>
</evidence>
<feature type="domain" description="Chitin-binding type-2" evidence="3">
    <location>
        <begin position="108"/>
        <end position="165"/>
    </location>
</feature>
<protein>
    <recommendedName>
        <fullName evidence="3">Chitin-binding type-2 domain-containing protein</fullName>
    </recommendedName>
</protein>
<comment type="caution">
    <text evidence="4">The sequence shown here is derived from an EMBL/GenBank/DDBJ whole genome shotgun (WGS) entry which is preliminary data.</text>
</comment>
<name>A0A8K0DCS1_IGNLU</name>
<feature type="compositionally biased region" description="Pro residues" evidence="1">
    <location>
        <begin position="570"/>
        <end position="580"/>
    </location>
</feature>
<feature type="compositionally biased region" description="Polar residues" evidence="1">
    <location>
        <begin position="881"/>
        <end position="906"/>
    </location>
</feature>
<feature type="region of interest" description="Disordered" evidence="1">
    <location>
        <begin position="194"/>
        <end position="251"/>
    </location>
</feature>
<dbReference type="PANTHER" id="PTHR22933:SF40">
    <property type="entry name" value="CUTICULAR PROTEIN ANALOGOUS TO PERITROPHINS 1-H"/>
    <property type="match status" value="1"/>
</dbReference>
<gene>
    <name evidence="4" type="ORF">ILUMI_02416</name>
</gene>
<feature type="compositionally biased region" description="Basic and acidic residues" evidence="1">
    <location>
        <begin position="690"/>
        <end position="699"/>
    </location>
</feature>
<feature type="compositionally biased region" description="Basic and acidic residues" evidence="1">
    <location>
        <begin position="450"/>
        <end position="506"/>
    </location>
</feature>
<feature type="compositionally biased region" description="Polar residues" evidence="1">
    <location>
        <begin position="820"/>
        <end position="835"/>
    </location>
</feature>
<dbReference type="SMART" id="SM00494">
    <property type="entry name" value="ChtBD2"/>
    <property type="match status" value="1"/>
</dbReference>
<dbReference type="PROSITE" id="PS50940">
    <property type="entry name" value="CHIT_BIND_II"/>
    <property type="match status" value="1"/>
</dbReference>
<organism evidence="4 5">
    <name type="scientific">Ignelater luminosus</name>
    <name type="common">Cucubano</name>
    <name type="synonym">Pyrophorus luminosus</name>
    <dbReference type="NCBI Taxonomy" id="2038154"/>
    <lineage>
        <taxon>Eukaryota</taxon>
        <taxon>Metazoa</taxon>
        <taxon>Ecdysozoa</taxon>
        <taxon>Arthropoda</taxon>
        <taxon>Hexapoda</taxon>
        <taxon>Insecta</taxon>
        <taxon>Pterygota</taxon>
        <taxon>Neoptera</taxon>
        <taxon>Endopterygota</taxon>
        <taxon>Coleoptera</taxon>
        <taxon>Polyphaga</taxon>
        <taxon>Elateriformia</taxon>
        <taxon>Elateroidea</taxon>
        <taxon>Elateridae</taxon>
        <taxon>Agrypninae</taxon>
        <taxon>Pyrophorini</taxon>
        <taxon>Ignelater</taxon>
    </lineage>
</organism>
<keyword evidence="2" id="KW-0732">Signal</keyword>
<feature type="chain" id="PRO_5035465812" description="Chitin-binding type-2 domain-containing protein" evidence="2">
    <location>
        <begin position="26"/>
        <end position="1114"/>
    </location>
</feature>
<feature type="compositionally biased region" description="Basic residues" evidence="1">
    <location>
        <begin position="242"/>
        <end position="251"/>
    </location>
</feature>
<dbReference type="InterPro" id="IPR002557">
    <property type="entry name" value="Chitin-bd_dom"/>
</dbReference>
<accession>A0A8K0DCS1</accession>
<feature type="compositionally biased region" description="Basic and acidic residues" evidence="1">
    <location>
        <begin position="779"/>
        <end position="788"/>
    </location>
</feature>
<dbReference type="InterPro" id="IPR052976">
    <property type="entry name" value="Scoloptoxin-like"/>
</dbReference>
<feature type="region of interest" description="Disordered" evidence="1">
    <location>
        <begin position="40"/>
        <end position="71"/>
    </location>
</feature>